<sequence length="69" mass="7733">MTSLKPFGWSRPLQAITKDLEGESSFDFDGIGFRLRSEAEPKGRASRGYENPFAFEAELYVDGQKVETA</sequence>
<dbReference type="KEGG" id="stae:HNV11_04915"/>
<gene>
    <name evidence="1" type="ORF">HNV11_04915</name>
</gene>
<protein>
    <submittedName>
        <fullName evidence="1">Uncharacterized protein</fullName>
    </submittedName>
</protein>
<accession>A0A6M5Y267</accession>
<reference evidence="1 2" key="1">
    <citation type="submission" date="2020-05" db="EMBL/GenBank/DDBJ databases">
        <title>Genome sequencing of Spirosoma sp. TS118.</title>
        <authorList>
            <person name="Lee J.-H."/>
            <person name="Jeong S."/>
            <person name="Zhao L."/>
            <person name="Jung J.-H."/>
            <person name="Kim M.-K."/>
            <person name="Lim S."/>
        </authorList>
    </citation>
    <scope>NUCLEOTIDE SEQUENCE [LARGE SCALE GENOMIC DNA]</scope>
    <source>
        <strain evidence="1 2">TS118</strain>
    </source>
</reference>
<dbReference type="AlphaFoldDB" id="A0A6M5Y267"/>
<evidence type="ECO:0000313" key="2">
    <source>
        <dbReference type="Proteomes" id="UP000502756"/>
    </source>
</evidence>
<name>A0A6M5Y267_9BACT</name>
<dbReference type="Proteomes" id="UP000502756">
    <property type="component" value="Chromosome"/>
</dbReference>
<organism evidence="1 2">
    <name type="scientific">Spirosoma taeanense</name>
    <dbReference type="NCBI Taxonomy" id="2735870"/>
    <lineage>
        <taxon>Bacteria</taxon>
        <taxon>Pseudomonadati</taxon>
        <taxon>Bacteroidota</taxon>
        <taxon>Cytophagia</taxon>
        <taxon>Cytophagales</taxon>
        <taxon>Cytophagaceae</taxon>
        <taxon>Spirosoma</taxon>
    </lineage>
</organism>
<dbReference type="EMBL" id="CP053435">
    <property type="protein sequence ID" value="QJW88768.1"/>
    <property type="molecule type" value="Genomic_DNA"/>
</dbReference>
<evidence type="ECO:0000313" key="1">
    <source>
        <dbReference type="EMBL" id="QJW88768.1"/>
    </source>
</evidence>
<dbReference type="RefSeq" id="WP_171738606.1">
    <property type="nucleotide sequence ID" value="NZ_CP053435.1"/>
</dbReference>
<keyword evidence="2" id="KW-1185">Reference proteome</keyword>
<proteinExistence type="predicted"/>